<evidence type="ECO:0000313" key="4">
    <source>
        <dbReference type="Proteomes" id="UP000032233"/>
    </source>
</evidence>
<accession>A0A0D2GEJ8</accession>
<dbReference type="GO" id="GO:0016740">
    <property type="term" value="F:transferase activity"/>
    <property type="evidence" value="ECO:0007669"/>
    <property type="project" value="UniProtKB-KW"/>
</dbReference>
<sequence length="348" mass="39274">MQPYLTVIMPAYNEERVIAENVGTIHDYLCRTLESDKGFEIIVVDDGSTDGTAAIIDTLSADRIGVVAAHHSRNMGRGQGLRTGFGLARGDYVITLDSDLSYSPEHIKAMLEKLESGRADIVLASAYHTKGKVENVPRFRALVSLMGNRVLSLAVKGNLKTLTCIVRGYRREVVQALELTSQGKQIHLEILLKAQMLGYRIAEIPAVLKWRNKARTSGKRGFNASQFSRLAYNHLVFNFILRPSLLFTVPIILLTIASLIITGFCLWSYVDFLAAQPPQMAWWLQAYHALRQHILNASVSYLVLGFCLVLLFQFVSMFFLAKQNKQQFEELYILMSRISSRQKKDREE</sequence>
<dbReference type="Proteomes" id="UP000032233">
    <property type="component" value="Unassembled WGS sequence"/>
</dbReference>
<feature type="domain" description="Glycosyltransferase 2-like" evidence="2">
    <location>
        <begin position="6"/>
        <end position="176"/>
    </location>
</feature>
<dbReference type="STRING" id="1429043.X474_14535"/>
<evidence type="ECO:0000259" key="2">
    <source>
        <dbReference type="Pfam" id="PF00535"/>
    </source>
</evidence>
<keyword evidence="1" id="KW-0472">Membrane</keyword>
<dbReference type="EMBL" id="AZAC01000016">
    <property type="protein sequence ID" value="KIX13397.1"/>
    <property type="molecule type" value="Genomic_DNA"/>
</dbReference>
<feature type="transmembrane region" description="Helical" evidence="1">
    <location>
        <begin position="245"/>
        <end position="270"/>
    </location>
</feature>
<dbReference type="OrthoDB" id="9802649at2"/>
<dbReference type="InParanoid" id="A0A0D2GEJ8"/>
<dbReference type="SUPFAM" id="SSF53448">
    <property type="entry name" value="Nucleotide-diphospho-sugar transferases"/>
    <property type="match status" value="1"/>
</dbReference>
<dbReference type="Gene3D" id="3.90.550.10">
    <property type="entry name" value="Spore Coat Polysaccharide Biosynthesis Protein SpsA, Chain A"/>
    <property type="match status" value="1"/>
</dbReference>
<proteinExistence type="predicted"/>
<evidence type="ECO:0000313" key="3">
    <source>
        <dbReference type="EMBL" id="KIX13397.1"/>
    </source>
</evidence>
<keyword evidence="1" id="KW-0812">Transmembrane</keyword>
<feature type="transmembrane region" description="Helical" evidence="1">
    <location>
        <begin position="299"/>
        <end position="321"/>
    </location>
</feature>
<gene>
    <name evidence="3" type="ORF">X474_14535</name>
</gene>
<dbReference type="CDD" id="cd04179">
    <property type="entry name" value="DPM_DPG-synthase_like"/>
    <property type="match status" value="1"/>
</dbReference>
<dbReference type="InterPro" id="IPR001173">
    <property type="entry name" value="Glyco_trans_2-like"/>
</dbReference>
<keyword evidence="3" id="KW-0808">Transferase</keyword>
<name>A0A0D2GEJ8_9BACT</name>
<dbReference type="InterPro" id="IPR050256">
    <property type="entry name" value="Glycosyltransferase_2"/>
</dbReference>
<reference evidence="3 4" key="1">
    <citation type="submission" date="2013-11" db="EMBL/GenBank/DDBJ databases">
        <title>Metagenomic analysis of a methanogenic consortium involved in long chain n-alkane degradation.</title>
        <authorList>
            <person name="Davidova I.A."/>
            <person name="Callaghan A.V."/>
            <person name="Wawrik B."/>
            <person name="Pruitt S."/>
            <person name="Marks C."/>
            <person name="Duncan K.E."/>
            <person name="Suflita J.M."/>
        </authorList>
    </citation>
    <scope>NUCLEOTIDE SEQUENCE [LARGE SCALE GENOMIC DNA]</scope>
    <source>
        <strain evidence="3 4">SPR</strain>
    </source>
</reference>
<dbReference type="Pfam" id="PF00535">
    <property type="entry name" value="Glycos_transf_2"/>
    <property type="match status" value="1"/>
</dbReference>
<comment type="caution">
    <text evidence="3">The sequence shown here is derived from an EMBL/GenBank/DDBJ whole genome shotgun (WGS) entry which is preliminary data.</text>
</comment>
<dbReference type="PANTHER" id="PTHR48090:SF7">
    <property type="entry name" value="RFBJ PROTEIN"/>
    <property type="match status" value="1"/>
</dbReference>
<dbReference type="AlphaFoldDB" id="A0A0D2GEJ8"/>
<evidence type="ECO:0000256" key="1">
    <source>
        <dbReference type="SAM" id="Phobius"/>
    </source>
</evidence>
<dbReference type="PANTHER" id="PTHR48090">
    <property type="entry name" value="UNDECAPRENYL-PHOSPHATE 4-DEOXY-4-FORMAMIDO-L-ARABINOSE TRANSFERASE-RELATED"/>
    <property type="match status" value="1"/>
</dbReference>
<keyword evidence="4" id="KW-1185">Reference proteome</keyword>
<organism evidence="3 4">
    <name type="scientific">Dethiosulfatarculus sandiegensis</name>
    <dbReference type="NCBI Taxonomy" id="1429043"/>
    <lineage>
        <taxon>Bacteria</taxon>
        <taxon>Pseudomonadati</taxon>
        <taxon>Thermodesulfobacteriota</taxon>
        <taxon>Desulfarculia</taxon>
        <taxon>Desulfarculales</taxon>
        <taxon>Desulfarculaceae</taxon>
        <taxon>Dethiosulfatarculus</taxon>
    </lineage>
</organism>
<protein>
    <submittedName>
        <fullName evidence="3">Glycosyl transferase</fullName>
    </submittedName>
</protein>
<dbReference type="RefSeq" id="WP_082464350.1">
    <property type="nucleotide sequence ID" value="NZ_AZAC01000016.1"/>
</dbReference>
<keyword evidence="1" id="KW-1133">Transmembrane helix</keyword>
<dbReference type="InterPro" id="IPR029044">
    <property type="entry name" value="Nucleotide-diphossugar_trans"/>
</dbReference>